<dbReference type="EMBL" id="MT663534">
    <property type="protein sequence ID" value="QOI90253.1"/>
    <property type="molecule type" value="Genomic_DNA"/>
</dbReference>
<evidence type="ECO:0000313" key="3">
    <source>
        <dbReference type="Proteomes" id="UP001162120"/>
    </source>
</evidence>
<name>A0A7M3UNJ2_9VIRU</name>
<keyword evidence="1" id="KW-0812">Transmembrane</keyword>
<reference evidence="2" key="1">
    <citation type="submission" date="2020-06" db="EMBL/GenBank/DDBJ databases">
        <title>Lateral gene transfer of anion-conducting channel rhodopsins between green algae and giant viruses.</title>
        <authorList>
            <person name="Rozenberg A."/>
            <person name="Oppermann J."/>
            <person name="Wietek J."/>
            <person name="Fernandez Lahore R.G."/>
            <person name="Sandaa R.-A."/>
            <person name="Bratbak G."/>
            <person name="Hegemann P."/>
            <person name="Beja O."/>
        </authorList>
    </citation>
    <scope>NUCLEOTIDE SEQUENCE</scope>
    <source>
        <strain evidence="2">01B</strain>
    </source>
</reference>
<feature type="transmembrane region" description="Helical" evidence="1">
    <location>
        <begin position="87"/>
        <end position="110"/>
    </location>
</feature>
<proteinExistence type="predicted"/>
<feature type="transmembrane region" description="Helical" evidence="1">
    <location>
        <begin position="130"/>
        <end position="147"/>
    </location>
</feature>
<sequence>MSEYVLLYIFTIILVLIRTINTKRSPFVKDVKEFFDEYVYDSFPILSSTIAFKLNTIFDYISSNEAFTGVISNHFNDLEDSKDKKQLSLFVFTLQILLYFILATVCYLFFRVSVSHILNVNTLTKSTIGFVIYFNFIAILMMILGQMKKFAKSDNKGKQFVDLIKTVGIIVCVFVSVGILYFGFNILLARLFEDKFSVPTLPNMNNLKIPRISVPSDLMKQFELFLFEMKTPIVLILMQFIMTIMLWTLFICFDYVGKSLNYNEATEKKRKLFAGGVFMAFAVMIGYNVKIQL</sequence>
<feature type="transmembrane region" description="Helical" evidence="1">
    <location>
        <begin position="167"/>
        <end position="192"/>
    </location>
</feature>
<gene>
    <name evidence="2" type="ORF">HWQ62_00116</name>
</gene>
<keyword evidence="1" id="KW-1133">Transmembrane helix</keyword>
<feature type="transmembrane region" description="Helical" evidence="1">
    <location>
        <begin position="6"/>
        <end position="22"/>
    </location>
</feature>
<evidence type="ECO:0000256" key="1">
    <source>
        <dbReference type="SAM" id="Phobius"/>
    </source>
</evidence>
<dbReference type="Proteomes" id="UP001162120">
    <property type="component" value="Segment"/>
</dbReference>
<keyword evidence="3" id="KW-1185">Reference proteome</keyword>
<keyword evidence="1" id="KW-0472">Membrane</keyword>
<accession>A0A7M3UNJ2</accession>
<protein>
    <submittedName>
        <fullName evidence="2">Uncharacterized protein</fullName>
    </submittedName>
</protein>
<feature type="transmembrane region" description="Helical" evidence="1">
    <location>
        <begin position="272"/>
        <end position="289"/>
    </location>
</feature>
<evidence type="ECO:0000313" key="2">
    <source>
        <dbReference type="EMBL" id="QOI90253.1"/>
    </source>
</evidence>
<feature type="transmembrane region" description="Helical" evidence="1">
    <location>
        <begin position="233"/>
        <end position="252"/>
    </location>
</feature>
<organism evidence="2 3">
    <name type="scientific">Pyramimonas orientalis virus 01B</name>
    <dbReference type="NCBI Taxonomy" id="3134525"/>
    <lineage>
        <taxon>Viruses</taxon>
        <taxon>Varidnaviria</taxon>
        <taxon>Bamfordvirae</taxon>
        <taxon>Nucleocytoviricota</taxon>
        <taxon>Megaviricetes</taxon>
        <taxon>Imitervirales</taxon>
        <taxon>Allomimiviridae</taxon>
        <taxon>Heliosvirus</taxon>
        <taxon>Heliosvirus raunefjordenense</taxon>
    </lineage>
</organism>